<evidence type="ECO:0000313" key="2">
    <source>
        <dbReference type="EMBL" id="GAT93705.1"/>
    </source>
</evidence>
<dbReference type="VEuPathDB" id="AmoebaDB:KM1_046700"/>
<reference evidence="2 3" key="1">
    <citation type="submission" date="2016-05" db="EMBL/GenBank/DDBJ databases">
        <title>First whole genome sequencing of Entamoeba histolytica HM1:IMSS-clone-6.</title>
        <authorList>
            <person name="Mukherjee Avik.K."/>
            <person name="Izumyama S."/>
            <person name="Nakada-Tsukui K."/>
            <person name="Nozaki T."/>
        </authorList>
    </citation>
    <scope>NUCLEOTIDE SEQUENCE [LARGE SCALE GENOMIC DNA]</scope>
    <source>
        <strain evidence="2 3">HM1:IMSS clone 6</strain>
    </source>
</reference>
<dbReference type="VEuPathDB" id="AmoebaDB:EHI8A_017230"/>
<organism evidence="2 3">
    <name type="scientific">Entamoeba histolytica</name>
    <dbReference type="NCBI Taxonomy" id="5759"/>
    <lineage>
        <taxon>Eukaryota</taxon>
        <taxon>Amoebozoa</taxon>
        <taxon>Evosea</taxon>
        <taxon>Archamoebae</taxon>
        <taxon>Mastigamoebida</taxon>
        <taxon>Entamoebidae</taxon>
        <taxon>Entamoeba</taxon>
    </lineage>
</organism>
<dbReference type="AlphaFoldDB" id="A0A5K1UBN2"/>
<feature type="domain" description="TLDc" evidence="1">
    <location>
        <begin position="70"/>
        <end position="154"/>
    </location>
</feature>
<evidence type="ECO:0000313" key="3">
    <source>
        <dbReference type="Proteomes" id="UP000078387"/>
    </source>
</evidence>
<comment type="caution">
    <text evidence="2">The sequence shown here is derived from an EMBL/GenBank/DDBJ whole genome shotgun (WGS) entry which is preliminary data.</text>
</comment>
<proteinExistence type="predicted"/>
<dbReference type="VEuPathDB" id="AmoebaDB:EHI7A_018510"/>
<name>A0A5K1UBN2_ENTHI</name>
<dbReference type="InterPro" id="IPR006571">
    <property type="entry name" value="TLDc_dom"/>
</dbReference>
<dbReference type="VEuPathDB" id="AmoebaDB:EHI5A_031750"/>
<accession>A0A5K1UBN2</accession>
<dbReference type="Proteomes" id="UP000078387">
    <property type="component" value="Unassembled WGS sequence"/>
</dbReference>
<evidence type="ECO:0000259" key="1">
    <source>
        <dbReference type="Pfam" id="PF07534"/>
    </source>
</evidence>
<dbReference type="VEuPathDB" id="AmoebaDB:EHI_177480"/>
<dbReference type="OMA" id="FKADKQC"/>
<dbReference type="EMBL" id="BDEQ01000001">
    <property type="protein sequence ID" value="GAT93705.1"/>
    <property type="molecule type" value="Genomic_DNA"/>
</dbReference>
<sequence length="239" mass="27788">MMEVIKDTLKEMKKAIDQMSGDEIIESFAKSAYNILIQISNTIYGKDIRKENIDNNLKECHLINSFENTLQLNELFYLKEWTGQHEFRILYDTDQQPFLQEYIQFTVIGRKNLVLLFETTKNALFGCYLEAPIYINEYGFAEDFDTFVFSLRSPKLSKPTKFGKLRSFGDLCHFSISFKSDKQCIINVDGAFSIMFPLNEVVSEVNPNFKVNFKNALDSLLLGDDIDFALKRMFILDSY</sequence>
<protein>
    <recommendedName>
        <fullName evidence="1">TLDc domain-containing protein</fullName>
    </recommendedName>
</protein>
<dbReference type="Pfam" id="PF07534">
    <property type="entry name" value="TLD"/>
    <property type="match status" value="1"/>
</dbReference>
<gene>
    <name evidence="2" type="ORF">CL6EHI_177480</name>
</gene>